<proteinExistence type="predicted"/>
<keyword evidence="3" id="KW-1185">Reference proteome</keyword>
<sequence length="202" mass="21010">MATMPLSPPPHSARKAATSPNVRTIARAAVARGVDRNQPFQQQSPLLNQVAVSLLNDLHHARQRAQAAERQTLGWTPDLAYDELSGEWHEIAGPPEDPAGPVTLGGLAGLVTQARLWSAGQGELPATSRGLLTAVALVGALITGRAPGQAPSAFMVTRGVLAQLGGCSEKTIDRCVRDARVNAAGLLLRGHAQITRCGAASG</sequence>
<accession>A0ABQ2G329</accession>
<dbReference type="Proteomes" id="UP000639973">
    <property type="component" value="Unassembled WGS sequence"/>
</dbReference>
<reference evidence="3" key="1">
    <citation type="journal article" date="2019" name="Int. J. Syst. Evol. Microbiol.">
        <title>The Global Catalogue of Microorganisms (GCM) 10K type strain sequencing project: providing services to taxonomists for standard genome sequencing and annotation.</title>
        <authorList>
            <consortium name="The Broad Institute Genomics Platform"/>
            <consortium name="The Broad Institute Genome Sequencing Center for Infectious Disease"/>
            <person name="Wu L."/>
            <person name="Ma J."/>
        </authorList>
    </citation>
    <scope>NUCLEOTIDE SEQUENCE [LARGE SCALE GENOMIC DNA]</scope>
    <source>
        <strain evidence="3">JCM 15442</strain>
    </source>
</reference>
<feature type="region of interest" description="Disordered" evidence="1">
    <location>
        <begin position="1"/>
        <end position="20"/>
    </location>
</feature>
<feature type="compositionally biased region" description="Pro residues" evidence="1">
    <location>
        <begin position="1"/>
        <end position="11"/>
    </location>
</feature>
<comment type="caution">
    <text evidence="2">The sequence shown here is derived from an EMBL/GenBank/DDBJ whole genome shotgun (WGS) entry which is preliminary data.</text>
</comment>
<dbReference type="EMBL" id="BMOL01000002">
    <property type="protein sequence ID" value="GGL72993.1"/>
    <property type="molecule type" value="Genomic_DNA"/>
</dbReference>
<protein>
    <submittedName>
        <fullName evidence="2">Uncharacterized protein</fullName>
    </submittedName>
</protein>
<evidence type="ECO:0000256" key="1">
    <source>
        <dbReference type="SAM" id="MobiDB-lite"/>
    </source>
</evidence>
<name>A0ABQ2G329_9DEIO</name>
<gene>
    <name evidence="2" type="ORF">GCM10010840_08800</name>
</gene>
<evidence type="ECO:0000313" key="2">
    <source>
        <dbReference type="EMBL" id="GGL72993.1"/>
    </source>
</evidence>
<evidence type="ECO:0000313" key="3">
    <source>
        <dbReference type="Proteomes" id="UP000639973"/>
    </source>
</evidence>
<organism evidence="2 3">
    <name type="scientific">Deinococcus aerolatus</name>
    <dbReference type="NCBI Taxonomy" id="522487"/>
    <lineage>
        <taxon>Bacteria</taxon>
        <taxon>Thermotogati</taxon>
        <taxon>Deinococcota</taxon>
        <taxon>Deinococci</taxon>
        <taxon>Deinococcales</taxon>
        <taxon>Deinococcaceae</taxon>
        <taxon>Deinococcus</taxon>
    </lineage>
</organism>